<gene>
    <name evidence="6" type="ORF">M5X12_24460</name>
</gene>
<evidence type="ECO:0000313" key="6">
    <source>
        <dbReference type="EMBL" id="MCY9763666.1"/>
    </source>
</evidence>
<dbReference type="CDD" id="cd01127">
    <property type="entry name" value="TrwB_TraG_TraD_VirD4"/>
    <property type="match status" value="1"/>
</dbReference>
<evidence type="ECO:0000256" key="2">
    <source>
        <dbReference type="ARBA" id="ARBA00022840"/>
    </source>
</evidence>
<sequence length="1697" mass="195757">MLNTSKRLLGQWVVALVLSYFKEQKKENGDKLFTRITGIDDSAWSDVLNAFQEEEERLEAYYRPILRTLTRVEGFERYQCREHETTTWLRNNNAAGEALLIFMNDTTAEAQSLENIFTVDEARLLSSQGLEVLYRLFAETYKCYGEELQTLQKFMDTYNRIAEPQLRNILMFLSAIIKDKQISMIDKIQSNLDQLLLFRDNNLLIKGNEGYIRLKRNYQLSRLEKDGKSSSKDDFIENLYEFIEKNTADENEYHELWQKVNPEIFREQALEFIHNQSTELLKYDYDEVAAALLFRVGKKKLNARMNEFKEIIESQNAWTDERNNLLTDTIEAIDNHPDPDKIQEFLNEFSGEFQEHQKLRKDLERTIVRQRQLSEYSEFSEALLRESILMLEKYAEDLQTEVKLILRVADAIVSEEHEQILKFHLFRLEQLTKFISFDETSLRSTGEKSKQDVSFQLSLYIGKVEIDSSRFKLTQVCSGLLCGMIEGLREKEFIPYVQEYYGPEVRSNNVIDIVKENVSGYVAVEFGSEEVKEAASLFYKFIDFYTEELLLALENGLCGMDFERLEASLKALLEKTHQSSLVTKHIYQYISCLGAYDRYDCKSTEKVGSVQERVVTLLNPIRLLSYSKRISHLKNELAHWLSAQHAAIDVVDEIDTYFQQLQEHTAHLSPHYFAVSGMPDCYLIECQEQMGEGTFVLNGKSSGEEHLVKTFADELLSTVKTYLEVYPYARDCLDIVFLYCSQAEYVKSAIDQILRRTNVRKIKAVVHSETKGALLYEQLNNWIQQEEQFSERHYSFPKVEIRVIAEKSINVLMNIMTQSLHDADIVVLVNYFGGSSNIQYRMDKVGVRDSDNWFDTIYREPLKKDDAIKRVSLVSEKLPKLMQHFYRLQYMLHYGGTVEKDDNYLLRNVIALTKQSDEQLINYMHEQFNWSFIIDRYLDKSLLRQVSSEAQIIKYKSNVGKDKGYRTLVSSSKYIRKLANELSDHEYYDRLHRKFALLLKNDDIDRQIIIKAMERVKDISGGIVLRAIGPGKFAHEMMAIYLATEARPAQEGELVIWSICDELPWFQGAGRRPDLVRTSIRRNGARISLDFELVELKFISHTIFEIERFDAIKQVKAGMELYRSRFKFENHAASAELWRKELIYYLLEYNSYDVQDALLLKDLQGIPISEIDVSFTGAIDTFVYTSNLYELSLMDNNVDGYQTEVLNNEYVNHIYNRNYILKALGAVQETSIPSFETLQEVSDFVTEKLGLEQEGNTANEEVAAPNEELKEILTSELMMETAVTLEVEEKPAMIVQGQAESQISAIKQVTNETIVYPEQAALVGISPIPEPQEEDIASLLESYHRKLRYNFNQIGIQINIVESLVGVSVIRFVVEIPGDKPYSSVENRAKDIYLWLQLSSVPLIALRNGRINIDINRDKPETVYFENFMNRVREQFAEEKLRGKLIAPIGIGQMRELITLDFSSPNTPHLLIGGTTGSGKSVTINSIILALMCLYGPNDVQFIFIDPKKVEFLTYENRCHTKLVITEIEEAIAALEQLVEEMESRYWQFAAESVSSIDQFVEFTGTPMPRLIVVFDEFADFMEREKSLSGRVENAILRLGAKARAAGIHLLICTQNPKADIVPTNIRNNLPARLSLKTADHHASKIIISEEGAEKLAGKGDFLMKVDLPEIVRAKSPFLTSAVKRALLKYFEANQQS</sequence>
<dbReference type="PROSITE" id="PS50901">
    <property type="entry name" value="FTSK"/>
    <property type="match status" value="1"/>
</dbReference>
<reference evidence="6 7" key="1">
    <citation type="submission" date="2022-05" db="EMBL/GenBank/DDBJ databases">
        <title>Genome Sequencing of Bee-Associated Microbes.</title>
        <authorList>
            <person name="Dunlap C."/>
        </authorList>
    </citation>
    <scope>NUCLEOTIDE SEQUENCE [LARGE SCALE GENOMIC DNA]</scope>
    <source>
        <strain evidence="6 7">NRRL B-04010</strain>
    </source>
</reference>
<dbReference type="InterPro" id="IPR050206">
    <property type="entry name" value="FtsK/SpoIIIE/SftA"/>
</dbReference>
<dbReference type="InterPro" id="IPR027417">
    <property type="entry name" value="P-loop_NTPase"/>
</dbReference>
<dbReference type="PANTHER" id="PTHR22683">
    <property type="entry name" value="SPORULATION PROTEIN RELATED"/>
    <property type="match status" value="1"/>
</dbReference>
<dbReference type="SUPFAM" id="SSF52540">
    <property type="entry name" value="P-loop containing nucleoside triphosphate hydrolases"/>
    <property type="match status" value="1"/>
</dbReference>
<protein>
    <submittedName>
        <fullName evidence="6">FtsK/SpoIIIE domain-containing protein</fullName>
    </submittedName>
</protein>
<dbReference type="InterPro" id="IPR002543">
    <property type="entry name" value="FtsK_dom"/>
</dbReference>
<dbReference type="Pfam" id="PF01580">
    <property type="entry name" value="FtsK_SpoIIIE"/>
    <property type="match status" value="1"/>
</dbReference>
<proteinExistence type="predicted"/>
<accession>A0ABT4H3W3</accession>
<evidence type="ECO:0000259" key="5">
    <source>
        <dbReference type="PROSITE" id="PS50901"/>
    </source>
</evidence>
<dbReference type="Proteomes" id="UP001527181">
    <property type="component" value="Unassembled WGS sequence"/>
</dbReference>
<keyword evidence="1 3" id="KW-0547">Nucleotide-binding</keyword>
<evidence type="ECO:0000256" key="1">
    <source>
        <dbReference type="ARBA" id="ARBA00022741"/>
    </source>
</evidence>
<feature type="domain" description="FtsK" evidence="5">
    <location>
        <begin position="1455"/>
        <end position="1645"/>
    </location>
</feature>
<keyword evidence="2 3" id="KW-0067">ATP-binding</keyword>
<name>A0ABT4H3W3_PAEAL</name>
<feature type="coiled-coil region" evidence="4">
    <location>
        <begin position="1525"/>
        <end position="1552"/>
    </location>
</feature>
<evidence type="ECO:0000313" key="7">
    <source>
        <dbReference type="Proteomes" id="UP001527181"/>
    </source>
</evidence>
<keyword evidence="4" id="KW-0175">Coiled coil</keyword>
<dbReference type="PANTHER" id="PTHR22683:SF1">
    <property type="entry name" value="TYPE VII SECRETION SYSTEM PROTEIN ESSC"/>
    <property type="match status" value="1"/>
</dbReference>
<dbReference type="Gene3D" id="3.30.980.40">
    <property type="match status" value="1"/>
</dbReference>
<dbReference type="EMBL" id="JAMDNP010000063">
    <property type="protein sequence ID" value="MCY9763666.1"/>
    <property type="molecule type" value="Genomic_DNA"/>
</dbReference>
<evidence type="ECO:0000256" key="3">
    <source>
        <dbReference type="PROSITE-ProRule" id="PRU00289"/>
    </source>
</evidence>
<feature type="binding site" evidence="3">
    <location>
        <begin position="1474"/>
        <end position="1481"/>
    </location>
    <ligand>
        <name>ATP</name>
        <dbReference type="ChEBI" id="CHEBI:30616"/>
    </ligand>
</feature>
<comment type="caution">
    <text evidence="6">The sequence shown here is derived from an EMBL/GenBank/DDBJ whole genome shotgun (WGS) entry which is preliminary data.</text>
</comment>
<evidence type="ECO:0000256" key="4">
    <source>
        <dbReference type="SAM" id="Coils"/>
    </source>
</evidence>
<dbReference type="Gene3D" id="3.40.50.300">
    <property type="entry name" value="P-loop containing nucleotide triphosphate hydrolases"/>
    <property type="match status" value="1"/>
</dbReference>
<dbReference type="RefSeq" id="WP_268599927.1">
    <property type="nucleotide sequence ID" value="NZ_JAMDNP010000063.1"/>
</dbReference>
<organism evidence="6 7">
    <name type="scientific">Paenibacillus alvei</name>
    <name type="common">Bacillus alvei</name>
    <dbReference type="NCBI Taxonomy" id="44250"/>
    <lineage>
        <taxon>Bacteria</taxon>
        <taxon>Bacillati</taxon>
        <taxon>Bacillota</taxon>
        <taxon>Bacilli</taxon>
        <taxon>Bacillales</taxon>
        <taxon>Paenibacillaceae</taxon>
        <taxon>Paenibacillus</taxon>
    </lineage>
</organism>
<keyword evidence="7" id="KW-1185">Reference proteome</keyword>